<feature type="transmembrane region" description="Helical" evidence="8">
    <location>
        <begin position="352"/>
        <end position="373"/>
    </location>
</feature>
<dbReference type="Pfam" id="PF07690">
    <property type="entry name" value="MFS_1"/>
    <property type="match status" value="1"/>
</dbReference>
<comment type="caution">
    <text evidence="10">The sequence shown here is derived from an EMBL/GenBank/DDBJ whole genome shotgun (WGS) entry which is preliminary data.</text>
</comment>
<keyword evidence="7 8" id="KW-0472">Membrane</keyword>
<dbReference type="PANTHER" id="PTHR43271">
    <property type="entry name" value="BLL2771 PROTEIN"/>
    <property type="match status" value="1"/>
</dbReference>
<feature type="domain" description="Major facilitator superfamily (MFS) profile" evidence="9">
    <location>
        <begin position="1"/>
        <end position="378"/>
    </location>
</feature>
<dbReference type="EMBL" id="JALJXV010000007">
    <property type="protein sequence ID" value="MCP1675938.1"/>
    <property type="molecule type" value="Genomic_DNA"/>
</dbReference>
<dbReference type="Proteomes" id="UP001205843">
    <property type="component" value="Unassembled WGS sequence"/>
</dbReference>
<dbReference type="CDD" id="cd17324">
    <property type="entry name" value="MFS_NepI_like"/>
    <property type="match status" value="1"/>
</dbReference>
<gene>
    <name evidence="10" type="ORF">J2T57_003093</name>
</gene>
<keyword evidence="6 8" id="KW-1133">Transmembrane helix</keyword>
<evidence type="ECO:0000256" key="1">
    <source>
        <dbReference type="ARBA" id="ARBA00004651"/>
    </source>
</evidence>
<keyword evidence="3" id="KW-0813">Transport</keyword>
<dbReference type="AlphaFoldDB" id="A0AAE3G6D2"/>
<evidence type="ECO:0000256" key="4">
    <source>
        <dbReference type="ARBA" id="ARBA00022475"/>
    </source>
</evidence>
<feature type="transmembrane region" description="Helical" evidence="8">
    <location>
        <begin position="157"/>
        <end position="176"/>
    </location>
</feature>
<dbReference type="InterPro" id="IPR036259">
    <property type="entry name" value="MFS_trans_sf"/>
</dbReference>
<evidence type="ECO:0000256" key="8">
    <source>
        <dbReference type="SAM" id="Phobius"/>
    </source>
</evidence>
<dbReference type="GO" id="GO:0005886">
    <property type="term" value="C:plasma membrane"/>
    <property type="evidence" value="ECO:0007669"/>
    <property type="project" value="UniProtKB-SubCell"/>
</dbReference>
<comment type="similarity">
    <text evidence="2">Belongs to the major facilitator superfamily.</text>
</comment>
<evidence type="ECO:0000256" key="5">
    <source>
        <dbReference type="ARBA" id="ARBA00022692"/>
    </source>
</evidence>
<dbReference type="GO" id="GO:0022857">
    <property type="term" value="F:transmembrane transporter activity"/>
    <property type="evidence" value="ECO:0007669"/>
    <property type="project" value="InterPro"/>
</dbReference>
<evidence type="ECO:0000256" key="2">
    <source>
        <dbReference type="ARBA" id="ARBA00008335"/>
    </source>
</evidence>
<feature type="transmembrane region" description="Helical" evidence="8">
    <location>
        <begin position="293"/>
        <end position="313"/>
    </location>
</feature>
<dbReference type="SUPFAM" id="SSF103473">
    <property type="entry name" value="MFS general substrate transporter"/>
    <property type="match status" value="1"/>
</dbReference>
<organism evidence="10 11">
    <name type="scientific">Natronocella acetinitrilica</name>
    <dbReference type="NCBI Taxonomy" id="414046"/>
    <lineage>
        <taxon>Bacteria</taxon>
        <taxon>Pseudomonadati</taxon>
        <taxon>Pseudomonadota</taxon>
        <taxon>Gammaproteobacteria</taxon>
        <taxon>Chromatiales</taxon>
        <taxon>Ectothiorhodospiraceae</taxon>
        <taxon>Natronocella</taxon>
    </lineage>
</organism>
<comment type="subcellular location">
    <subcellularLocation>
        <location evidence="1">Cell membrane</location>
        <topology evidence="1">Multi-pass membrane protein</topology>
    </subcellularLocation>
</comment>
<keyword evidence="5 8" id="KW-0812">Transmembrane</keyword>
<feature type="transmembrane region" description="Helical" evidence="8">
    <location>
        <begin position="71"/>
        <end position="91"/>
    </location>
</feature>
<feature type="transmembrane region" description="Helical" evidence="8">
    <location>
        <begin position="97"/>
        <end position="118"/>
    </location>
</feature>
<reference evidence="10" key="1">
    <citation type="submission" date="2022-03" db="EMBL/GenBank/DDBJ databases">
        <title>Genomic Encyclopedia of Type Strains, Phase III (KMG-III): the genomes of soil and plant-associated and newly described type strains.</title>
        <authorList>
            <person name="Whitman W."/>
        </authorList>
    </citation>
    <scope>NUCLEOTIDE SEQUENCE</scope>
    <source>
        <strain evidence="10">ANL 6-2</strain>
    </source>
</reference>
<keyword evidence="11" id="KW-1185">Reference proteome</keyword>
<evidence type="ECO:0000256" key="7">
    <source>
        <dbReference type="ARBA" id="ARBA00023136"/>
    </source>
</evidence>
<feature type="transmembrane region" description="Helical" evidence="8">
    <location>
        <begin position="197"/>
        <end position="218"/>
    </location>
</feature>
<evidence type="ECO:0000259" key="9">
    <source>
        <dbReference type="PROSITE" id="PS50850"/>
    </source>
</evidence>
<dbReference type="RefSeq" id="WP_253480283.1">
    <property type="nucleotide sequence ID" value="NZ_JALJXV010000007.1"/>
</dbReference>
<evidence type="ECO:0000256" key="6">
    <source>
        <dbReference type="ARBA" id="ARBA00022989"/>
    </source>
</evidence>
<evidence type="ECO:0000256" key="3">
    <source>
        <dbReference type="ARBA" id="ARBA00022448"/>
    </source>
</evidence>
<keyword evidence="4" id="KW-1003">Cell membrane</keyword>
<evidence type="ECO:0000313" key="10">
    <source>
        <dbReference type="EMBL" id="MCP1675938.1"/>
    </source>
</evidence>
<feature type="transmembrane region" description="Helical" evidence="8">
    <location>
        <begin position="130"/>
        <end position="151"/>
    </location>
</feature>
<dbReference type="Gene3D" id="1.20.1250.20">
    <property type="entry name" value="MFS general substrate transporter like domains"/>
    <property type="match status" value="1"/>
</dbReference>
<name>A0AAE3G6D2_9GAMM</name>
<feature type="transmembrane region" description="Helical" evidence="8">
    <location>
        <begin position="325"/>
        <end position="346"/>
    </location>
</feature>
<feature type="transmembrane region" description="Helical" evidence="8">
    <location>
        <begin position="41"/>
        <end position="62"/>
    </location>
</feature>
<sequence length="384" mass="40467">MIRRNQVIVLFSTVLAFSALYAPQPLLPVLARDLAVSESAAALLITVTLVPLGIAPIAYGFLLEAVSARRVLIVAAGLLGLTSLGLALAPAYPAFLALRFCQGLLIPAMLTALMTHVASTATEARLPRAMAVYVAATVFGGFAGRAASGLISDLAGWQTTFLTLGVLLCVASASLTRLPADASAKFSRVHPRVIPEVLRIPGVGSAYLTIFCAFFVFASLLNFLPFRAADLRDGMGSAAISLIYSGYLMGIVTSLLAARLAIRLGGESRAVVAGLCVFMLATGLFLVPSVPFLYVNMFLFCGGMFLIHGLLPGQVNRLAPERRGLVNGLYIAAYYAGGSTGSYLPGLLLRQFGWTAFVMSLCLVLSLAVMLAVRDMLRTPAKNG</sequence>
<dbReference type="InterPro" id="IPR011701">
    <property type="entry name" value="MFS"/>
</dbReference>
<dbReference type="PANTHER" id="PTHR43271:SF1">
    <property type="entry name" value="INNER MEMBRANE TRANSPORT PROTEIN YNFM"/>
    <property type="match status" value="1"/>
</dbReference>
<dbReference type="InterPro" id="IPR020846">
    <property type="entry name" value="MFS_dom"/>
</dbReference>
<evidence type="ECO:0000313" key="11">
    <source>
        <dbReference type="Proteomes" id="UP001205843"/>
    </source>
</evidence>
<protein>
    <submittedName>
        <fullName evidence="10">YNFM family putative membrane transporter</fullName>
    </submittedName>
</protein>
<accession>A0AAE3G6D2</accession>
<dbReference type="PROSITE" id="PS50850">
    <property type="entry name" value="MFS"/>
    <property type="match status" value="1"/>
</dbReference>
<feature type="transmembrane region" description="Helical" evidence="8">
    <location>
        <begin position="238"/>
        <end position="258"/>
    </location>
</feature>
<feature type="transmembrane region" description="Helical" evidence="8">
    <location>
        <begin position="270"/>
        <end position="287"/>
    </location>
</feature>
<proteinExistence type="inferred from homology"/>